<protein>
    <submittedName>
        <fullName evidence="2">Uncharacterized protein</fullName>
    </submittedName>
</protein>
<evidence type="ECO:0000313" key="2">
    <source>
        <dbReference type="EMBL" id="KAG1309018.1"/>
    </source>
</evidence>
<sequence length="263" mass="30835">MHEFTCCCNQLDCTQLKEFNESFEEVEDDALLAAEIGQILLKDQAFDTYKENMKELNRLRWEKEESDRVIEILQNELKSMRKYCNELKNMLEVNEKVQKLLSAKANVEQELTTQVHTTTQNTELTLLGKANNTLNLRYKRLHEKHETLKLTHKVLLKEHEHKLVRSKESREEVVIPAMKLPQLKIVQPSPSINLLHTVTQQTLDKMNAADVRVLNKKLKRTLDMTDLSEMSNTMLSRLLDDLEHFNQPFNNNTEIFFLVQLIC</sequence>
<organism evidence="2 3">
    <name type="scientific">Rhizopus oryzae</name>
    <name type="common">Mucormycosis agent</name>
    <name type="synonym">Rhizopus arrhizus var. delemar</name>
    <dbReference type="NCBI Taxonomy" id="64495"/>
    <lineage>
        <taxon>Eukaryota</taxon>
        <taxon>Fungi</taxon>
        <taxon>Fungi incertae sedis</taxon>
        <taxon>Mucoromycota</taxon>
        <taxon>Mucoromycotina</taxon>
        <taxon>Mucoromycetes</taxon>
        <taxon>Mucorales</taxon>
        <taxon>Mucorineae</taxon>
        <taxon>Rhizopodaceae</taxon>
        <taxon>Rhizopus</taxon>
    </lineage>
</organism>
<dbReference type="Proteomes" id="UP000716291">
    <property type="component" value="Unassembled WGS sequence"/>
</dbReference>
<gene>
    <name evidence="2" type="ORF">G6F64_005626</name>
</gene>
<evidence type="ECO:0000313" key="3">
    <source>
        <dbReference type="Proteomes" id="UP000716291"/>
    </source>
</evidence>
<keyword evidence="1" id="KW-0175">Coiled coil</keyword>
<keyword evidence="3" id="KW-1185">Reference proteome</keyword>
<feature type="coiled-coil region" evidence="1">
    <location>
        <begin position="56"/>
        <end position="110"/>
    </location>
</feature>
<accession>A0A9P7BT78</accession>
<comment type="caution">
    <text evidence="2">The sequence shown here is derived from an EMBL/GenBank/DDBJ whole genome shotgun (WGS) entry which is preliminary data.</text>
</comment>
<dbReference type="AlphaFoldDB" id="A0A9P7BT78"/>
<dbReference type="OrthoDB" id="4088568at2759"/>
<name>A0A9P7BT78_RHIOR</name>
<reference evidence="2" key="1">
    <citation type="journal article" date="2020" name="Microb. Genom.">
        <title>Genetic diversity of clinical and environmental Mucorales isolates obtained from an investigation of mucormycosis cases among solid organ transplant recipients.</title>
        <authorList>
            <person name="Nguyen M.H."/>
            <person name="Kaul D."/>
            <person name="Muto C."/>
            <person name="Cheng S.J."/>
            <person name="Richter R.A."/>
            <person name="Bruno V.M."/>
            <person name="Liu G."/>
            <person name="Beyhan S."/>
            <person name="Sundermann A.J."/>
            <person name="Mounaud S."/>
            <person name="Pasculle A.W."/>
            <person name="Nierman W.C."/>
            <person name="Driscoll E."/>
            <person name="Cumbie R."/>
            <person name="Clancy C.J."/>
            <person name="Dupont C.L."/>
        </authorList>
    </citation>
    <scope>NUCLEOTIDE SEQUENCE</scope>
    <source>
        <strain evidence="2">GL11</strain>
    </source>
</reference>
<evidence type="ECO:0000256" key="1">
    <source>
        <dbReference type="SAM" id="Coils"/>
    </source>
</evidence>
<proteinExistence type="predicted"/>
<dbReference type="EMBL" id="JAANQT010000698">
    <property type="protein sequence ID" value="KAG1309018.1"/>
    <property type="molecule type" value="Genomic_DNA"/>
</dbReference>